<dbReference type="InterPro" id="IPR051169">
    <property type="entry name" value="NADH-Q_oxidoreductase"/>
</dbReference>
<comment type="cofactor">
    <cofactor evidence="1">
        <name>FAD</name>
        <dbReference type="ChEBI" id="CHEBI:57692"/>
    </cofactor>
</comment>
<comment type="caution">
    <text evidence="6">The sequence shown here is derived from an EMBL/GenBank/DDBJ whole genome shotgun (WGS) entry which is preliminary data.</text>
</comment>
<keyword evidence="4" id="KW-0560">Oxidoreductase</keyword>
<dbReference type="Gene3D" id="3.50.50.100">
    <property type="match status" value="1"/>
</dbReference>
<keyword evidence="3" id="KW-0274">FAD</keyword>
<reference evidence="6 7" key="1">
    <citation type="submission" date="2024-10" db="EMBL/GenBank/DDBJ databases">
        <title>Updated reference genomes for cyclostephanoid diatoms.</title>
        <authorList>
            <person name="Roberts W.R."/>
            <person name="Alverson A.J."/>
        </authorList>
    </citation>
    <scope>NUCLEOTIDE SEQUENCE [LARGE SCALE GENOMIC DNA]</scope>
    <source>
        <strain evidence="6 7">AJA276-08</strain>
    </source>
</reference>
<protein>
    <recommendedName>
        <fullName evidence="5">FAD/NAD(P)-binding domain-containing protein</fullName>
    </recommendedName>
</protein>
<evidence type="ECO:0000256" key="2">
    <source>
        <dbReference type="ARBA" id="ARBA00022630"/>
    </source>
</evidence>
<sequence>MDRPSCNRPASSIKRVVLIGGGHAHVQVIKALNAQSRPGNLNVTLIDLQSSASYSGMVPGCVAGLYALDQVQIALDSLADWSGIEFVCGKVVGMSFKESDGQKSVLVEETDDDGSVVRREIPFDVVSVDIGSTTRDFTSIPGADRYTISTRPISDLVRRIQVEDDVIKEKLNTGEVLDSIKVVVVGGGAAGIELSLALRARWNDILDSKLSITLIDSNDFLLPSETSACRSALRYVMKKYNIEVRHNLIVDEVTSSHIHVSSNKNNDKRLEKVPYTHCIWATGAEAHSLSWDLHKDCGLDVSPDRGWIRVNHHLQSISHPFVFAAGDCCEILSDNRKSPPKAGVYAVRSGPILIENLTRFLGVYPHSKTDGAANSNELITYQPQDDFLKLLMCGDGTALGFRFGVPFYGKWVWELKDHIDSMFMDLFRVTKFSQSDKTKSNLKTDDKVEDEDAKVNGEVDYDTSQYDRYEAVNERMKAEDAGELLLRRDDEVDFQTAWSVIREMMADEKFKEGVLSTINHSPDAWWKELITTS</sequence>
<keyword evidence="7" id="KW-1185">Reference proteome</keyword>
<dbReference type="InterPro" id="IPR023753">
    <property type="entry name" value="FAD/NAD-binding_dom"/>
</dbReference>
<dbReference type="SUPFAM" id="SSF51905">
    <property type="entry name" value="FAD/NAD(P)-binding domain"/>
    <property type="match status" value="2"/>
</dbReference>
<organism evidence="6 7">
    <name type="scientific">Stephanodiscus triporus</name>
    <dbReference type="NCBI Taxonomy" id="2934178"/>
    <lineage>
        <taxon>Eukaryota</taxon>
        <taxon>Sar</taxon>
        <taxon>Stramenopiles</taxon>
        <taxon>Ochrophyta</taxon>
        <taxon>Bacillariophyta</taxon>
        <taxon>Coscinodiscophyceae</taxon>
        <taxon>Thalassiosirophycidae</taxon>
        <taxon>Stephanodiscales</taxon>
        <taxon>Stephanodiscaceae</taxon>
        <taxon>Stephanodiscus</taxon>
    </lineage>
</organism>
<evidence type="ECO:0000259" key="5">
    <source>
        <dbReference type="Pfam" id="PF07992"/>
    </source>
</evidence>
<dbReference type="PANTHER" id="PTHR42913">
    <property type="entry name" value="APOPTOSIS-INDUCING FACTOR 1"/>
    <property type="match status" value="1"/>
</dbReference>
<name>A0ABD3PNC9_9STRA</name>
<dbReference type="Proteomes" id="UP001530315">
    <property type="component" value="Unassembled WGS sequence"/>
</dbReference>
<dbReference type="GO" id="GO:0016491">
    <property type="term" value="F:oxidoreductase activity"/>
    <property type="evidence" value="ECO:0007669"/>
    <property type="project" value="UniProtKB-KW"/>
</dbReference>
<evidence type="ECO:0000256" key="4">
    <source>
        <dbReference type="ARBA" id="ARBA00023002"/>
    </source>
</evidence>
<dbReference type="EMBL" id="JALLAZ020000708">
    <property type="protein sequence ID" value="KAL3788866.1"/>
    <property type="molecule type" value="Genomic_DNA"/>
</dbReference>
<evidence type="ECO:0000313" key="6">
    <source>
        <dbReference type="EMBL" id="KAL3788866.1"/>
    </source>
</evidence>
<dbReference type="InterPro" id="IPR036188">
    <property type="entry name" value="FAD/NAD-bd_sf"/>
</dbReference>
<accession>A0ABD3PNC9</accession>
<evidence type="ECO:0000313" key="7">
    <source>
        <dbReference type="Proteomes" id="UP001530315"/>
    </source>
</evidence>
<dbReference type="PANTHER" id="PTHR42913:SF9">
    <property type="entry name" value="SLR1591 PROTEIN"/>
    <property type="match status" value="1"/>
</dbReference>
<evidence type="ECO:0000256" key="1">
    <source>
        <dbReference type="ARBA" id="ARBA00001974"/>
    </source>
</evidence>
<keyword evidence="2" id="KW-0285">Flavoprotein</keyword>
<dbReference type="Pfam" id="PF07992">
    <property type="entry name" value="Pyr_redox_2"/>
    <property type="match status" value="1"/>
</dbReference>
<gene>
    <name evidence="6" type="ORF">ACHAW5_009223</name>
</gene>
<dbReference type="AlphaFoldDB" id="A0ABD3PNC9"/>
<feature type="domain" description="FAD/NAD(P)-binding" evidence="5">
    <location>
        <begin position="15"/>
        <end position="337"/>
    </location>
</feature>
<evidence type="ECO:0000256" key="3">
    <source>
        <dbReference type="ARBA" id="ARBA00022827"/>
    </source>
</evidence>
<proteinExistence type="predicted"/>